<evidence type="ECO:0000256" key="1">
    <source>
        <dbReference type="SAM" id="MobiDB-lite"/>
    </source>
</evidence>
<dbReference type="RefSeq" id="WP_354699113.1">
    <property type="nucleotide sequence ID" value="NZ_CP114014.1"/>
</dbReference>
<organism evidence="3">
    <name type="scientific">Paraconexibacter sp. AEG42_29</name>
    <dbReference type="NCBI Taxonomy" id="2997339"/>
    <lineage>
        <taxon>Bacteria</taxon>
        <taxon>Bacillati</taxon>
        <taxon>Actinomycetota</taxon>
        <taxon>Thermoleophilia</taxon>
        <taxon>Solirubrobacterales</taxon>
        <taxon>Paraconexibacteraceae</taxon>
        <taxon>Paraconexibacter</taxon>
    </lineage>
</organism>
<evidence type="ECO:0000313" key="3">
    <source>
        <dbReference type="EMBL" id="XAY07926.1"/>
    </source>
</evidence>
<feature type="chain" id="PRO_5043403089" description="LTXXQ motif family protein" evidence="2">
    <location>
        <begin position="26"/>
        <end position="272"/>
    </location>
</feature>
<name>A0AAU7B235_9ACTN</name>
<feature type="signal peptide" evidence="2">
    <location>
        <begin position="1"/>
        <end position="25"/>
    </location>
</feature>
<feature type="compositionally biased region" description="Polar residues" evidence="1">
    <location>
        <begin position="263"/>
        <end position="272"/>
    </location>
</feature>
<dbReference type="EMBL" id="CP114014">
    <property type="protein sequence ID" value="XAY07926.1"/>
    <property type="molecule type" value="Genomic_DNA"/>
</dbReference>
<evidence type="ECO:0000256" key="2">
    <source>
        <dbReference type="SAM" id="SignalP"/>
    </source>
</evidence>
<gene>
    <name evidence="3" type="ORF">DSM112329_04820</name>
</gene>
<proteinExistence type="predicted"/>
<protein>
    <recommendedName>
        <fullName evidence="4">LTXXQ motif family protein</fullName>
    </recommendedName>
</protein>
<dbReference type="KEGG" id="parq:DSM112329_04820"/>
<keyword evidence="2" id="KW-0732">Signal</keyword>
<evidence type="ECO:0008006" key="4">
    <source>
        <dbReference type="Google" id="ProtNLM"/>
    </source>
</evidence>
<feature type="compositionally biased region" description="Basic residues" evidence="1">
    <location>
        <begin position="242"/>
        <end position="260"/>
    </location>
</feature>
<accession>A0AAU7B235</accession>
<dbReference type="AlphaFoldDB" id="A0AAU7B235"/>
<feature type="region of interest" description="Disordered" evidence="1">
    <location>
        <begin position="242"/>
        <end position="272"/>
    </location>
</feature>
<sequence length="272" mass="27416">MSRRLIASLSLVVCALLAATTIAIASSGGSSSSSSTAAAAAPGPAAAPVTSFAGKGKGAHGGRGFGHGGAMFGMFRGMLLKSGAERLGVTPDKLKAAVTAVAEAQFAKKTAEAKLTAAELAALKSCHRGFAARRGAPGKQGKATCDRAAVKSAFDKLKALPKPDLAALKTELSDALGKELGITGAKVLEAARAELSARLDQGVKMGFVTAGGKAKALACFDGPATCDVKALKREVFKGHRFGGHGKQGFRGRGHGGRRFKSAPATSRSGRQA</sequence>
<reference evidence="3" key="1">
    <citation type="submission" date="2022-12" db="EMBL/GenBank/DDBJ databases">
        <title>Paraconexibacter alkalitolerans sp. nov. and Baekduia alba sp. nov., isolated from soil and emended description of the genera Paraconexibacter (Chun et al., 2020) and Baekduia (An et al., 2020).</title>
        <authorList>
            <person name="Vieira S."/>
            <person name="Huber K.J."/>
            <person name="Geppert A."/>
            <person name="Wolf J."/>
            <person name="Neumann-Schaal M."/>
            <person name="Muesken M."/>
            <person name="Overmann J."/>
        </authorList>
    </citation>
    <scope>NUCLEOTIDE SEQUENCE</scope>
    <source>
        <strain evidence="3">AEG42_29</strain>
    </source>
</reference>